<reference evidence="2 3" key="1">
    <citation type="journal article" date="2016" name="Mol. Biol. Evol.">
        <title>Comparative Genomics of Early-Diverging Mushroom-Forming Fungi Provides Insights into the Origins of Lignocellulose Decay Capabilities.</title>
        <authorList>
            <person name="Nagy L.G."/>
            <person name="Riley R."/>
            <person name="Tritt A."/>
            <person name="Adam C."/>
            <person name="Daum C."/>
            <person name="Floudas D."/>
            <person name="Sun H."/>
            <person name="Yadav J.S."/>
            <person name="Pangilinan J."/>
            <person name="Larsson K.H."/>
            <person name="Matsuura K."/>
            <person name="Barry K."/>
            <person name="Labutti K."/>
            <person name="Kuo R."/>
            <person name="Ohm R.A."/>
            <person name="Bhattacharya S.S."/>
            <person name="Shirouzu T."/>
            <person name="Yoshinaga Y."/>
            <person name="Martin F.M."/>
            <person name="Grigoriev I.V."/>
            <person name="Hibbett D.S."/>
        </authorList>
    </citation>
    <scope>NUCLEOTIDE SEQUENCE [LARGE SCALE GENOMIC DNA]</scope>
    <source>
        <strain evidence="2 3">L-15889</strain>
    </source>
</reference>
<proteinExistence type="predicted"/>
<name>A0A165QTV4_9APHY</name>
<dbReference type="EMBL" id="KV429054">
    <property type="protein sequence ID" value="KZT69922.1"/>
    <property type="molecule type" value="Genomic_DNA"/>
</dbReference>
<sequence>MSSGAFFVVPLVSVSFPCFHVLCRNSCPSISSAIPRETVFKSRHIPVYYGRNTFCCPRRCAESWRHRGLWAGSLPRRSTTEAFHRKVPEKRAMHGRKRHLASQSDCISEGQDYFCVIHVFSSMSAWGTNAMSQDVIASTSAKLWHCSSPFSAVPTFSSYTP</sequence>
<feature type="signal peptide" evidence="1">
    <location>
        <begin position="1"/>
        <end position="23"/>
    </location>
</feature>
<evidence type="ECO:0000313" key="3">
    <source>
        <dbReference type="Proteomes" id="UP000076727"/>
    </source>
</evidence>
<keyword evidence="3" id="KW-1185">Reference proteome</keyword>
<gene>
    <name evidence="2" type="ORF">DAEQUDRAFT_231555</name>
</gene>
<keyword evidence="1" id="KW-0732">Signal</keyword>
<accession>A0A165QTV4</accession>
<organism evidence="2 3">
    <name type="scientific">Daedalea quercina L-15889</name>
    <dbReference type="NCBI Taxonomy" id="1314783"/>
    <lineage>
        <taxon>Eukaryota</taxon>
        <taxon>Fungi</taxon>
        <taxon>Dikarya</taxon>
        <taxon>Basidiomycota</taxon>
        <taxon>Agaricomycotina</taxon>
        <taxon>Agaricomycetes</taxon>
        <taxon>Polyporales</taxon>
        <taxon>Fomitopsis</taxon>
    </lineage>
</organism>
<dbReference type="Proteomes" id="UP000076727">
    <property type="component" value="Unassembled WGS sequence"/>
</dbReference>
<protein>
    <recommendedName>
        <fullName evidence="4">Secreted protein</fullName>
    </recommendedName>
</protein>
<evidence type="ECO:0008006" key="4">
    <source>
        <dbReference type="Google" id="ProtNLM"/>
    </source>
</evidence>
<evidence type="ECO:0000313" key="2">
    <source>
        <dbReference type="EMBL" id="KZT69922.1"/>
    </source>
</evidence>
<feature type="chain" id="PRO_5007865342" description="Secreted protein" evidence="1">
    <location>
        <begin position="24"/>
        <end position="161"/>
    </location>
</feature>
<evidence type="ECO:0000256" key="1">
    <source>
        <dbReference type="SAM" id="SignalP"/>
    </source>
</evidence>
<dbReference type="AlphaFoldDB" id="A0A165QTV4"/>